<evidence type="ECO:0000313" key="1">
    <source>
        <dbReference type="EnsemblMetazoa" id="ENSAATROPP005935"/>
    </source>
</evidence>
<keyword evidence="2" id="KW-1185">Reference proteome</keyword>
<evidence type="ECO:0000313" key="2">
    <source>
        <dbReference type="Proteomes" id="UP000075880"/>
    </source>
</evidence>
<reference evidence="1" key="1">
    <citation type="submission" date="2024-04" db="UniProtKB">
        <authorList>
            <consortium name="EnsemblMetazoa"/>
        </authorList>
    </citation>
    <scope>IDENTIFICATION</scope>
    <source>
        <strain evidence="1">EBRO</strain>
    </source>
</reference>
<sequence length="34" mass="3723">TDLWLNTSPTGLWYDAKSVGLCLNASKVVTEPSR</sequence>
<proteinExistence type="predicted"/>
<accession>A0AAG5D4Y2</accession>
<dbReference type="Proteomes" id="UP000075880">
    <property type="component" value="Unassembled WGS sequence"/>
</dbReference>
<dbReference type="AlphaFoldDB" id="A0AAG5D4Y2"/>
<name>A0AAG5D4Y2_ANOAO</name>
<dbReference type="EnsemblMetazoa" id="ENSAATROPT006577">
    <property type="protein sequence ID" value="ENSAATROPP005935"/>
    <property type="gene ID" value="ENSAATROPG005345"/>
</dbReference>
<organism evidence="1 2">
    <name type="scientific">Anopheles atroparvus</name>
    <name type="common">European mosquito</name>
    <dbReference type="NCBI Taxonomy" id="41427"/>
    <lineage>
        <taxon>Eukaryota</taxon>
        <taxon>Metazoa</taxon>
        <taxon>Ecdysozoa</taxon>
        <taxon>Arthropoda</taxon>
        <taxon>Hexapoda</taxon>
        <taxon>Insecta</taxon>
        <taxon>Pterygota</taxon>
        <taxon>Neoptera</taxon>
        <taxon>Endopterygota</taxon>
        <taxon>Diptera</taxon>
        <taxon>Nematocera</taxon>
        <taxon>Culicoidea</taxon>
        <taxon>Culicidae</taxon>
        <taxon>Anophelinae</taxon>
        <taxon>Anopheles</taxon>
    </lineage>
</organism>
<protein>
    <submittedName>
        <fullName evidence="1">Uncharacterized protein</fullName>
    </submittedName>
</protein>